<keyword evidence="5 7" id="KW-0472">Membrane</keyword>
<feature type="transmembrane region" description="Helical" evidence="7">
    <location>
        <begin position="179"/>
        <end position="199"/>
    </location>
</feature>
<feature type="transmembrane region" description="Helical" evidence="7">
    <location>
        <begin position="247"/>
        <end position="266"/>
    </location>
</feature>
<evidence type="ECO:0000256" key="4">
    <source>
        <dbReference type="ARBA" id="ARBA00022989"/>
    </source>
</evidence>
<dbReference type="GO" id="GO:0015093">
    <property type="term" value="F:ferrous iron transmembrane transporter activity"/>
    <property type="evidence" value="ECO:0007669"/>
    <property type="project" value="TreeGrafter"/>
</dbReference>
<evidence type="ECO:0000256" key="5">
    <source>
        <dbReference type="ARBA" id="ARBA00023136"/>
    </source>
</evidence>
<accession>A0A3N4GQW1</accession>
<dbReference type="EMBL" id="RKMH01000003">
    <property type="protein sequence ID" value="RPA65339.1"/>
    <property type="molecule type" value="Genomic_DNA"/>
</dbReference>
<dbReference type="Pfam" id="PF03239">
    <property type="entry name" value="FTR1"/>
    <property type="match status" value="1"/>
</dbReference>
<feature type="transmembrane region" description="Helical" evidence="7">
    <location>
        <begin position="146"/>
        <end position="167"/>
    </location>
</feature>
<organism evidence="8 9">
    <name type="scientific">Gordonia oryzae</name>
    <dbReference type="NCBI Taxonomy" id="2487349"/>
    <lineage>
        <taxon>Bacteria</taxon>
        <taxon>Bacillati</taxon>
        <taxon>Actinomycetota</taxon>
        <taxon>Actinomycetes</taxon>
        <taxon>Mycobacteriales</taxon>
        <taxon>Gordoniaceae</taxon>
        <taxon>Gordonia</taxon>
    </lineage>
</organism>
<reference evidence="8 9" key="1">
    <citation type="submission" date="2018-11" db="EMBL/GenBank/DDBJ databases">
        <title>Draft genome sequence of Gordonia sp. RS15-1S isolated from rice stems.</title>
        <authorList>
            <person name="Muangham S."/>
        </authorList>
    </citation>
    <scope>NUCLEOTIDE SEQUENCE [LARGE SCALE GENOMIC DNA]</scope>
    <source>
        <strain evidence="8 9">RS15-1S</strain>
    </source>
</reference>
<feature type="transmembrane region" description="Helical" evidence="7">
    <location>
        <begin position="38"/>
        <end position="58"/>
    </location>
</feature>
<dbReference type="Proteomes" id="UP000267536">
    <property type="component" value="Unassembled WGS sequence"/>
</dbReference>
<evidence type="ECO:0000313" key="8">
    <source>
        <dbReference type="EMBL" id="RPA65339.1"/>
    </source>
</evidence>
<keyword evidence="3 7" id="KW-0812">Transmembrane</keyword>
<evidence type="ECO:0000256" key="1">
    <source>
        <dbReference type="ARBA" id="ARBA00004141"/>
    </source>
</evidence>
<dbReference type="RefSeq" id="WP_123926568.1">
    <property type="nucleotide sequence ID" value="NZ_JBPSDP010000003.1"/>
</dbReference>
<feature type="transmembrane region" description="Helical" evidence="7">
    <location>
        <begin position="502"/>
        <end position="523"/>
    </location>
</feature>
<evidence type="ECO:0000256" key="6">
    <source>
        <dbReference type="SAM" id="MobiDB-lite"/>
    </source>
</evidence>
<evidence type="ECO:0000256" key="7">
    <source>
        <dbReference type="SAM" id="Phobius"/>
    </source>
</evidence>
<keyword evidence="9" id="KW-1185">Reference proteome</keyword>
<proteinExistence type="inferred from homology"/>
<feature type="transmembrane region" description="Helical" evidence="7">
    <location>
        <begin position="70"/>
        <end position="88"/>
    </location>
</feature>
<evidence type="ECO:0000256" key="3">
    <source>
        <dbReference type="ARBA" id="ARBA00022692"/>
    </source>
</evidence>
<dbReference type="AlphaFoldDB" id="A0A3N4GQW1"/>
<comment type="subcellular location">
    <subcellularLocation>
        <location evidence="1">Membrane</location>
        <topology evidence="1">Multi-pass membrane protein</topology>
    </subcellularLocation>
</comment>
<protein>
    <submittedName>
        <fullName evidence="8">FTR1 family protein</fullName>
    </submittedName>
</protein>
<dbReference type="GO" id="GO:0033573">
    <property type="term" value="C:high-affinity iron permease complex"/>
    <property type="evidence" value="ECO:0007669"/>
    <property type="project" value="InterPro"/>
</dbReference>
<dbReference type="InterPro" id="IPR004923">
    <property type="entry name" value="FTR1/Fip1/EfeU"/>
</dbReference>
<keyword evidence="4 7" id="KW-1133">Transmembrane helix</keyword>
<feature type="transmembrane region" description="Helical" evidence="7">
    <location>
        <begin position="273"/>
        <end position="296"/>
    </location>
</feature>
<gene>
    <name evidence="8" type="ORF">EF294_05825</name>
</gene>
<dbReference type="NCBIfam" id="NF041756">
    <property type="entry name" value="EfeU"/>
    <property type="match status" value="1"/>
</dbReference>
<feature type="region of interest" description="Disordered" evidence="6">
    <location>
        <begin position="301"/>
        <end position="321"/>
    </location>
</feature>
<dbReference type="OrthoDB" id="7260758at2"/>
<evidence type="ECO:0000256" key="2">
    <source>
        <dbReference type="ARBA" id="ARBA00008333"/>
    </source>
</evidence>
<evidence type="ECO:0000313" key="9">
    <source>
        <dbReference type="Proteomes" id="UP000267536"/>
    </source>
</evidence>
<dbReference type="PANTHER" id="PTHR31632:SF2">
    <property type="entry name" value="PLASMA MEMBRANE IRON PERMEASE"/>
    <property type="match status" value="1"/>
</dbReference>
<sequence length="577" mass="59267">MLATLIIGLREGLEAALIVGIIAAFLRRQQRNDALRWMWIGVIVAVLICVGVAIGFEALSRDLPQQQQEALETVIGAVAVAMVTYMIVWMRKHSRDLKGDLESAASDAITNGSAFAFVLMAFLAVLREGLETAVFLVAAFNASGNAGPSAAGAILGIAIAVALGYGIYRGGVRINLARFFTITGLLLVFVAAGLVMTALHTAHEAGWLDVGQQQVVDLSWLVRPGSVQSSLLTGVLGLQPKPVLVEVVGWLIYVVVVGTIVLWPAGRTFPRRLAAIATGACAAVLSIAALVVFLTAPASPAPPSSTLAAPPTGTPTTSGILSGTAVQVPADVSVSVSTTDADSATGELTSGAVTTPLERLSGGETTTFGGLSAPTFDQVVTPNLPITALIPGAPTRVSVAQIVAGNGGRLPVGLDTRRFGESAPVVYVVSASVTVSVDPYFARPLAADVRYAITATATPEKGSAVVLGRVATFDTGHQPTAADLTALGAAKDQLDRHHSRGVTVPLTLTVFAAVFAALAALCAMASRRRPTRPTPSTPSAPVSGGGDPSTLEPPGPDVNPDMDPAAVVAPPEKKERT</sequence>
<name>A0A3N4GQW1_9ACTN</name>
<feature type="transmembrane region" description="Helical" evidence="7">
    <location>
        <begin position="108"/>
        <end position="126"/>
    </location>
</feature>
<feature type="transmembrane region" description="Helical" evidence="7">
    <location>
        <begin position="6"/>
        <end position="26"/>
    </location>
</feature>
<comment type="similarity">
    <text evidence="2">Belongs to the oxidase-dependent Fe transporter (OFeT) (TC 9.A.10.1) family.</text>
</comment>
<feature type="region of interest" description="Disordered" evidence="6">
    <location>
        <begin position="527"/>
        <end position="577"/>
    </location>
</feature>
<feature type="compositionally biased region" description="Low complexity" evidence="6">
    <location>
        <begin position="558"/>
        <end position="570"/>
    </location>
</feature>
<dbReference type="PANTHER" id="PTHR31632">
    <property type="entry name" value="IRON TRANSPORTER FTH1"/>
    <property type="match status" value="1"/>
</dbReference>
<comment type="caution">
    <text evidence="8">The sequence shown here is derived from an EMBL/GenBank/DDBJ whole genome shotgun (WGS) entry which is preliminary data.</text>
</comment>